<sequence length="160" mass="18333">MQLKKENKPCRTKRCRNPRIWGRARCWDCVRRSYYSRKLKRKERRKRPGCAPSRGGAGWQRARKAVSGSSCAICGAKPGPPRLTSSGLRSFAHSVDHILASRFITQHNLGDPNAKVNLVALCQKCHPLKRRAEDRLCNRTNIVGWLQELNRIGFPMERVK</sequence>
<name>A0A0F9AWF2_9ZZZZ</name>
<dbReference type="AlphaFoldDB" id="A0A0F9AWF2"/>
<proteinExistence type="predicted"/>
<organism evidence="1">
    <name type="scientific">marine sediment metagenome</name>
    <dbReference type="NCBI Taxonomy" id="412755"/>
    <lineage>
        <taxon>unclassified sequences</taxon>
        <taxon>metagenomes</taxon>
        <taxon>ecological metagenomes</taxon>
    </lineage>
</organism>
<gene>
    <name evidence="1" type="ORF">LCGC14_2520740</name>
</gene>
<comment type="caution">
    <text evidence="1">The sequence shown here is derived from an EMBL/GenBank/DDBJ whole genome shotgun (WGS) entry which is preliminary data.</text>
</comment>
<evidence type="ECO:0000313" key="1">
    <source>
        <dbReference type="EMBL" id="KKL13939.1"/>
    </source>
</evidence>
<dbReference type="EMBL" id="LAZR01040658">
    <property type="protein sequence ID" value="KKL13939.1"/>
    <property type="molecule type" value="Genomic_DNA"/>
</dbReference>
<protein>
    <recommendedName>
        <fullName evidence="2">HNH domain-containing protein</fullName>
    </recommendedName>
</protein>
<accession>A0A0F9AWF2</accession>
<evidence type="ECO:0008006" key="2">
    <source>
        <dbReference type="Google" id="ProtNLM"/>
    </source>
</evidence>
<dbReference type="CDD" id="cd00085">
    <property type="entry name" value="HNHc"/>
    <property type="match status" value="1"/>
</dbReference>
<feature type="non-terminal residue" evidence="1">
    <location>
        <position position="160"/>
    </location>
</feature>
<dbReference type="InterPro" id="IPR003615">
    <property type="entry name" value="HNH_nuc"/>
</dbReference>
<reference evidence="1" key="1">
    <citation type="journal article" date="2015" name="Nature">
        <title>Complex archaea that bridge the gap between prokaryotes and eukaryotes.</title>
        <authorList>
            <person name="Spang A."/>
            <person name="Saw J.H."/>
            <person name="Jorgensen S.L."/>
            <person name="Zaremba-Niedzwiedzka K."/>
            <person name="Martijn J."/>
            <person name="Lind A.E."/>
            <person name="van Eijk R."/>
            <person name="Schleper C."/>
            <person name="Guy L."/>
            <person name="Ettema T.J."/>
        </authorList>
    </citation>
    <scope>NUCLEOTIDE SEQUENCE</scope>
</reference>